<name>A0ABT8AWE5_9HYPH</name>
<sequence>MAQNCGNCGAEVPLSGTACQVCQEPVGFPNVRTANLTEEKEALARRATTARDSAAVRQTIAELQDFETRVAQSKAVMNRSLGALSSWINGDSPLFQSFHKQVKLLGRIPDTSHWDQQRASAESTINPFSYEEINFSALTIDDNGMEHYGPYSVVLREPTIENRASVFEENPFIFNMRHNVVSGTKPPLGYRATWDQRQTLAVAKLHSEINQGMADKQFAAVLMKQAASGADNDFIEVHIYGPIHRKCIEKVSGPDPKPRVERSIWRQAAKALRKDGAVVEEK</sequence>
<proteinExistence type="predicted"/>
<comment type="caution">
    <text evidence="1">The sequence shown here is derived from an EMBL/GenBank/DDBJ whole genome shotgun (WGS) entry which is preliminary data.</text>
</comment>
<accession>A0ABT8AWE5</accession>
<dbReference type="RefSeq" id="WP_238291130.1">
    <property type="nucleotide sequence ID" value="NZ_BPQS01000032.1"/>
</dbReference>
<reference evidence="2" key="1">
    <citation type="journal article" date="2019" name="Int. J. Syst. Evol. Microbiol.">
        <title>The Global Catalogue of Microorganisms (GCM) 10K type strain sequencing project: providing services to taxonomists for standard genome sequencing and annotation.</title>
        <authorList>
            <consortium name="The Broad Institute Genomics Platform"/>
            <consortium name="The Broad Institute Genome Sequencing Center for Infectious Disease"/>
            <person name="Wu L."/>
            <person name="Ma J."/>
        </authorList>
    </citation>
    <scope>NUCLEOTIDE SEQUENCE [LARGE SCALE GENOMIC DNA]</scope>
    <source>
        <strain evidence="2">CECT 7806</strain>
    </source>
</reference>
<dbReference type="EMBL" id="JAUFPT010000097">
    <property type="protein sequence ID" value="MDN3574282.1"/>
    <property type="molecule type" value="Genomic_DNA"/>
</dbReference>
<organism evidence="1 2">
    <name type="scientific">Methylobacterium longum</name>
    <dbReference type="NCBI Taxonomy" id="767694"/>
    <lineage>
        <taxon>Bacteria</taxon>
        <taxon>Pseudomonadati</taxon>
        <taxon>Pseudomonadota</taxon>
        <taxon>Alphaproteobacteria</taxon>
        <taxon>Hyphomicrobiales</taxon>
        <taxon>Methylobacteriaceae</taxon>
        <taxon>Methylobacterium</taxon>
    </lineage>
</organism>
<dbReference type="Proteomes" id="UP001244297">
    <property type="component" value="Unassembled WGS sequence"/>
</dbReference>
<protein>
    <recommendedName>
        <fullName evidence="3">Zinc ribbon domain-containing protein</fullName>
    </recommendedName>
</protein>
<evidence type="ECO:0000313" key="1">
    <source>
        <dbReference type="EMBL" id="MDN3574282.1"/>
    </source>
</evidence>
<gene>
    <name evidence="1" type="ORF">QWZ18_27210</name>
</gene>
<keyword evidence="2" id="KW-1185">Reference proteome</keyword>
<evidence type="ECO:0000313" key="2">
    <source>
        <dbReference type="Proteomes" id="UP001244297"/>
    </source>
</evidence>
<evidence type="ECO:0008006" key="3">
    <source>
        <dbReference type="Google" id="ProtNLM"/>
    </source>
</evidence>